<evidence type="ECO:0000313" key="1">
    <source>
        <dbReference type="EMBL" id="TGO72999.1"/>
    </source>
</evidence>
<gene>
    <name evidence="1" type="ORF">BELL_0400g00070</name>
</gene>
<organism evidence="1 2">
    <name type="scientific">Botrytis elliptica</name>
    <dbReference type="NCBI Taxonomy" id="278938"/>
    <lineage>
        <taxon>Eukaryota</taxon>
        <taxon>Fungi</taxon>
        <taxon>Dikarya</taxon>
        <taxon>Ascomycota</taxon>
        <taxon>Pezizomycotina</taxon>
        <taxon>Leotiomycetes</taxon>
        <taxon>Helotiales</taxon>
        <taxon>Sclerotiniaceae</taxon>
        <taxon>Botrytis</taxon>
    </lineage>
</organism>
<dbReference type="EMBL" id="PQXM01000398">
    <property type="protein sequence ID" value="TGO72999.1"/>
    <property type="molecule type" value="Genomic_DNA"/>
</dbReference>
<dbReference type="AlphaFoldDB" id="A0A4Z1JH12"/>
<comment type="caution">
    <text evidence="1">The sequence shown here is derived from an EMBL/GenBank/DDBJ whole genome shotgun (WGS) entry which is preliminary data.</text>
</comment>
<sequence length="74" mass="8267">MVVGTHIHVLGLDNQEALSYLLICTDMLEAITMEPIDNLQPDLYEASSSILFLLRCNLTALTKTLQNQTGFRDV</sequence>
<reference evidence="1 2" key="1">
    <citation type="submission" date="2017-12" db="EMBL/GenBank/DDBJ databases">
        <title>Comparative genomics of Botrytis spp.</title>
        <authorList>
            <person name="Valero-Jimenez C.A."/>
            <person name="Tapia P."/>
            <person name="Veloso J."/>
            <person name="Silva-Moreno E."/>
            <person name="Staats M."/>
            <person name="Valdes J.H."/>
            <person name="Van Kan J.A.L."/>
        </authorList>
    </citation>
    <scope>NUCLEOTIDE SEQUENCE [LARGE SCALE GENOMIC DNA]</scope>
    <source>
        <strain evidence="1 2">Be9601</strain>
    </source>
</reference>
<proteinExistence type="predicted"/>
<keyword evidence="2" id="KW-1185">Reference proteome</keyword>
<name>A0A4Z1JH12_9HELO</name>
<protein>
    <submittedName>
        <fullName evidence="1">Uncharacterized protein</fullName>
    </submittedName>
</protein>
<dbReference type="Proteomes" id="UP000297229">
    <property type="component" value="Unassembled WGS sequence"/>
</dbReference>
<accession>A0A4Z1JH12</accession>
<evidence type="ECO:0000313" key="2">
    <source>
        <dbReference type="Proteomes" id="UP000297229"/>
    </source>
</evidence>